<dbReference type="AlphaFoldDB" id="A7WPE2"/>
<feature type="compositionally biased region" description="Basic residues" evidence="5">
    <location>
        <begin position="18"/>
        <end position="27"/>
    </location>
</feature>
<reference evidence="7" key="1">
    <citation type="submission" date="2007-08" db="EMBL/GenBank/DDBJ databases">
        <title>Nakaseomyces delphensis clones KD3219 and KD3196.</title>
        <authorList>
            <person name="Wolfe K.H."/>
        </authorList>
    </citation>
    <scope>NUCLEOTIDE SEQUENCE</scope>
    <source>
        <strain evidence="7">CBS 2170</strain>
    </source>
</reference>
<dbReference type="GO" id="GO:0005794">
    <property type="term" value="C:Golgi apparatus"/>
    <property type="evidence" value="ECO:0007669"/>
    <property type="project" value="UniProtKB-SubCell"/>
</dbReference>
<dbReference type="EMBL" id="AM850111">
    <property type="protein sequence ID" value="CAO98778.1"/>
    <property type="molecule type" value="Genomic_DNA"/>
</dbReference>
<evidence type="ECO:0000259" key="6">
    <source>
        <dbReference type="Pfam" id="PF12325"/>
    </source>
</evidence>
<evidence type="ECO:0000256" key="3">
    <source>
        <dbReference type="ARBA" id="ARBA00023054"/>
    </source>
</evidence>
<dbReference type="InterPro" id="IPR052602">
    <property type="entry name" value="Growth_transcription_reg"/>
</dbReference>
<feature type="region of interest" description="Disordered" evidence="5">
    <location>
        <begin position="16"/>
        <end position="38"/>
    </location>
</feature>
<name>A7WPE2_NAKDE</name>
<dbReference type="PANTHER" id="PTHR46515:SF1">
    <property type="entry name" value="TATA ELEMENT MODULATORY FACTOR"/>
    <property type="match status" value="1"/>
</dbReference>
<dbReference type="GO" id="GO:0005783">
    <property type="term" value="C:endoplasmic reticulum"/>
    <property type="evidence" value="ECO:0007669"/>
    <property type="project" value="TreeGrafter"/>
</dbReference>
<feature type="coiled-coil region" evidence="4">
    <location>
        <begin position="295"/>
        <end position="385"/>
    </location>
</feature>
<dbReference type="Pfam" id="PF12329">
    <property type="entry name" value="TMF_DNA_bd"/>
    <property type="match status" value="1"/>
</dbReference>
<organism evidence="7">
    <name type="scientific">Nakaseomyces delphensis</name>
    <name type="common">Yeast</name>
    <name type="synonym">Kluyveromyces delphensis</name>
    <dbReference type="NCBI Taxonomy" id="51657"/>
    <lineage>
        <taxon>Eukaryota</taxon>
        <taxon>Fungi</taxon>
        <taxon>Dikarya</taxon>
        <taxon>Ascomycota</taxon>
        <taxon>Saccharomycotina</taxon>
        <taxon>Saccharomycetes</taxon>
        <taxon>Saccharomycetales</taxon>
        <taxon>Saccharomycetaceae</taxon>
        <taxon>Nakaseomyces</taxon>
    </lineage>
</organism>
<evidence type="ECO:0000313" key="7">
    <source>
        <dbReference type="EMBL" id="CAO98778.1"/>
    </source>
</evidence>
<dbReference type="InterPro" id="IPR022092">
    <property type="entry name" value="TMF_DNA-bd"/>
</dbReference>
<dbReference type="InterPro" id="IPR022091">
    <property type="entry name" value="TMF_TATA-bd"/>
</dbReference>
<sequence length="605" mass="69913">MSETKKLSLEERLNLAAQKRRRPKKHATSSAEDLGAVTMSSSKESIVDAIDSELEQWMPEDISGIDRADLIKILDQHFVEFKQSYKGDNKSSNDVSVLKLVKGKDEEIDQLKKNVEKYERQENLGKLKIGKLKEAMEIATSSRDQLTKELNLVVMEKDSLVSKLKEAERNIALNSEEMKSLNEQRRQVKDLENILEAEREQSQQLTAELEGLRSKIDNQKLEFRNETAKNEKISNELITSLESQLEQLRIELENKNNEETEQNGAKDDHYTLLKDQFQSSKSNWSSIESILNGKINTLEDSVENYREKVIKLENLLERKSSDLLKIESILEEERNCKRSIEERYESLEKSSICIKKEFDILKEDYNLLEKKYEAQRNNYKKKSNLQNLGSTTEGADGNHWNDFSTEIHSAEGIEDQIDKISVGNINDSGILGNSNIDVLQINDESSLDHFHSKHSDIDFPEDADALEEMNLHDRSFRKLSTQFTNTGQTNTHLVTKLGNEIRRLENEIISSNEKIEKLKKEKSSANEEILRLMEEKNEFDNNEVVNAKIKLEKRVKELEEKLDATLQILGEKTEKVDELQNDVLDLKDMLHEQVKQMVELQDKLR</sequence>
<dbReference type="PhylomeDB" id="A7WPE2"/>
<gene>
    <name evidence="7" type="primary">yjr134C</name>
</gene>
<feature type="domain" description="TATA element modulatory factor 1 TATA binding" evidence="6">
    <location>
        <begin position="484"/>
        <end position="597"/>
    </location>
</feature>
<evidence type="ECO:0000256" key="1">
    <source>
        <dbReference type="ARBA" id="ARBA00004555"/>
    </source>
</evidence>
<evidence type="ECO:0000256" key="2">
    <source>
        <dbReference type="ARBA" id="ARBA00023034"/>
    </source>
</evidence>
<dbReference type="PANTHER" id="PTHR46515">
    <property type="entry name" value="TATA ELEMENT MODULATORY FACTOR TMF1"/>
    <property type="match status" value="1"/>
</dbReference>
<evidence type="ECO:0000256" key="5">
    <source>
        <dbReference type="SAM" id="MobiDB-lite"/>
    </source>
</evidence>
<protein>
    <submittedName>
        <fullName evidence="7">Uncharacterized protein yjr134C</fullName>
    </submittedName>
</protein>
<dbReference type="Pfam" id="PF12325">
    <property type="entry name" value="TMF_TATA_bd"/>
    <property type="match status" value="1"/>
</dbReference>
<feature type="coiled-coil region" evidence="4">
    <location>
        <begin position="101"/>
        <end position="265"/>
    </location>
</feature>
<keyword evidence="2" id="KW-0333">Golgi apparatus</keyword>
<feature type="coiled-coil region" evidence="4">
    <location>
        <begin position="494"/>
        <end position="603"/>
    </location>
</feature>
<accession>A7WPE2</accession>
<proteinExistence type="predicted"/>
<keyword evidence="3 4" id="KW-0175">Coiled coil</keyword>
<evidence type="ECO:0000256" key="4">
    <source>
        <dbReference type="SAM" id="Coils"/>
    </source>
</evidence>
<comment type="subcellular location">
    <subcellularLocation>
        <location evidence="1">Golgi apparatus</location>
    </subcellularLocation>
</comment>